<dbReference type="WBParaSite" id="PSU_v2.g13064.t1">
    <property type="protein sequence ID" value="PSU_v2.g13064.t1"/>
    <property type="gene ID" value="PSU_v2.g13064"/>
</dbReference>
<reference evidence="2" key="1">
    <citation type="submission" date="2022-11" db="UniProtKB">
        <authorList>
            <consortium name="WormBaseParasite"/>
        </authorList>
    </citation>
    <scope>IDENTIFICATION</scope>
</reference>
<proteinExistence type="predicted"/>
<evidence type="ECO:0000313" key="2">
    <source>
        <dbReference type="WBParaSite" id="PSU_v2.g13064.t1"/>
    </source>
</evidence>
<name>A0A914Y1G5_9BILA</name>
<sequence>MGGAGNGNVQIKGDTSGIILFDSSTTTSASLKDQADTQFSIIITGAVTFSVNFNAVGVCTATNCNFGVCSVDAANQPICACKPCYSDGVGADKKCSNYTDKCVTSGIFCGDTSYCVPTVNATTCGYYCNCPDWPTDCPYKPLDCESTTCEDDGGFDTKAFWKRDESFEDFDPYEFVQQAQEAETTLNFTMPESIIERDPYVLLADASNLTALANA</sequence>
<dbReference type="Proteomes" id="UP000887577">
    <property type="component" value="Unplaced"/>
</dbReference>
<dbReference type="AlphaFoldDB" id="A0A914Y1G5"/>
<keyword evidence="1" id="KW-1185">Reference proteome</keyword>
<organism evidence="1 2">
    <name type="scientific">Panagrolaimus superbus</name>
    <dbReference type="NCBI Taxonomy" id="310955"/>
    <lineage>
        <taxon>Eukaryota</taxon>
        <taxon>Metazoa</taxon>
        <taxon>Ecdysozoa</taxon>
        <taxon>Nematoda</taxon>
        <taxon>Chromadorea</taxon>
        <taxon>Rhabditida</taxon>
        <taxon>Tylenchina</taxon>
        <taxon>Panagrolaimomorpha</taxon>
        <taxon>Panagrolaimoidea</taxon>
        <taxon>Panagrolaimidae</taxon>
        <taxon>Panagrolaimus</taxon>
    </lineage>
</organism>
<protein>
    <submittedName>
        <fullName evidence="2">Uncharacterized protein</fullName>
    </submittedName>
</protein>
<evidence type="ECO:0000313" key="1">
    <source>
        <dbReference type="Proteomes" id="UP000887577"/>
    </source>
</evidence>
<accession>A0A914Y1G5</accession>